<reference evidence="1" key="1">
    <citation type="submission" date="2020-11" db="EMBL/GenBank/DDBJ databases">
        <authorList>
            <consortium name="DOE Joint Genome Institute"/>
            <person name="Ahrendt S."/>
            <person name="Riley R."/>
            <person name="Andreopoulos W."/>
            <person name="Labutti K."/>
            <person name="Pangilinan J."/>
            <person name="Ruiz-Duenas F.J."/>
            <person name="Barrasa J.M."/>
            <person name="Sanchez-Garcia M."/>
            <person name="Camarero S."/>
            <person name="Miyauchi S."/>
            <person name="Serrano A."/>
            <person name="Linde D."/>
            <person name="Babiker R."/>
            <person name="Drula E."/>
            <person name="Ayuso-Fernandez I."/>
            <person name="Pacheco R."/>
            <person name="Padilla G."/>
            <person name="Ferreira P."/>
            <person name="Barriuso J."/>
            <person name="Kellner H."/>
            <person name="Castanera R."/>
            <person name="Alfaro M."/>
            <person name="Ramirez L."/>
            <person name="Pisabarro A.G."/>
            <person name="Kuo A."/>
            <person name="Tritt A."/>
            <person name="Lipzen A."/>
            <person name="He G."/>
            <person name="Yan M."/>
            <person name="Ng V."/>
            <person name="Cullen D."/>
            <person name="Martin F."/>
            <person name="Rosso M.-N."/>
            <person name="Henrissat B."/>
            <person name="Hibbett D."/>
            <person name="Martinez A.T."/>
            <person name="Grigoriev I.V."/>
        </authorList>
    </citation>
    <scope>NUCLEOTIDE SEQUENCE</scope>
    <source>
        <strain evidence="1">MF-IS2</strain>
    </source>
</reference>
<accession>A0A9P5XFU8</accession>
<protein>
    <submittedName>
        <fullName evidence="1">Uncharacterized protein</fullName>
    </submittedName>
</protein>
<evidence type="ECO:0000313" key="2">
    <source>
        <dbReference type="Proteomes" id="UP000807342"/>
    </source>
</evidence>
<evidence type="ECO:0000313" key="1">
    <source>
        <dbReference type="EMBL" id="KAF9449925.1"/>
    </source>
</evidence>
<comment type="caution">
    <text evidence="1">The sequence shown here is derived from an EMBL/GenBank/DDBJ whole genome shotgun (WGS) entry which is preliminary data.</text>
</comment>
<gene>
    <name evidence="1" type="ORF">P691DRAFT_758669</name>
</gene>
<dbReference type="Proteomes" id="UP000807342">
    <property type="component" value="Unassembled WGS sequence"/>
</dbReference>
<keyword evidence="2" id="KW-1185">Reference proteome</keyword>
<dbReference type="OrthoDB" id="10008801at2759"/>
<proteinExistence type="predicted"/>
<organism evidence="1 2">
    <name type="scientific">Macrolepiota fuliginosa MF-IS2</name>
    <dbReference type="NCBI Taxonomy" id="1400762"/>
    <lineage>
        <taxon>Eukaryota</taxon>
        <taxon>Fungi</taxon>
        <taxon>Dikarya</taxon>
        <taxon>Basidiomycota</taxon>
        <taxon>Agaricomycotina</taxon>
        <taxon>Agaricomycetes</taxon>
        <taxon>Agaricomycetidae</taxon>
        <taxon>Agaricales</taxon>
        <taxon>Agaricineae</taxon>
        <taxon>Agaricaceae</taxon>
        <taxon>Macrolepiota</taxon>
    </lineage>
</organism>
<sequence>MLFRLPSIVRPLSLASRRSLHFTPCRRASEDKEAFFKAFQNTSIFQKLGNHPEAVSALENFAKLLQEKGSISPVTSDINSYTPIGVDLSSGKPPSTLQMLKLAANPDFREGAKRVGEELQKAGVDFQSKELMQEMMELMKLKNATSSDGSK</sequence>
<name>A0A9P5XFU8_9AGAR</name>
<dbReference type="AlphaFoldDB" id="A0A9P5XFU8"/>
<dbReference type="EMBL" id="MU151117">
    <property type="protein sequence ID" value="KAF9449925.1"/>
    <property type="molecule type" value="Genomic_DNA"/>
</dbReference>